<evidence type="ECO:0000259" key="2">
    <source>
        <dbReference type="Pfam" id="PF15017"/>
    </source>
</evidence>
<dbReference type="InterPro" id="IPR033461">
    <property type="entry name" value="WRNPLPNID"/>
</dbReference>
<feature type="domain" description="Putative WW-binding" evidence="2">
    <location>
        <begin position="147"/>
        <end position="178"/>
    </location>
</feature>
<keyword evidence="4" id="KW-1185">Reference proteome</keyword>
<dbReference type="Pfam" id="PF15017">
    <property type="entry name" value="WRNPLPNID"/>
    <property type="match status" value="1"/>
</dbReference>
<organism evidence="3 4">
    <name type="scientific">Solea senegalensis</name>
    <name type="common">Senegalese sole</name>
    <dbReference type="NCBI Taxonomy" id="28829"/>
    <lineage>
        <taxon>Eukaryota</taxon>
        <taxon>Metazoa</taxon>
        <taxon>Chordata</taxon>
        <taxon>Craniata</taxon>
        <taxon>Vertebrata</taxon>
        <taxon>Euteleostomi</taxon>
        <taxon>Actinopterygii</taxon>
        <taxon>Neopterygii</taxon>
        <taxon>Teleostei</taxon>
        <taxon>Neoteleostei</taxon>
        <taxon>Acanthomorphata</taxon>
        <taxon>Carangaria</taxon>
        <taxon>Pleuronectiformes</taxon>
        <taxon>Pleuronectoidei</taxon>
        <taxon>Soleidae</taxon>
        <taxon>Solea</taxon>
    </lineage>
</organism>
<feature type="compositionally biased region" description="Polar residues" evidence="1">
    <location>
        <begin position="109"/>
        <end position="119"/>
    </location>
</feature>
<feature type="compositionally biased region" description="Basic and acidic residues" evidence="1">
    <location>
        <begin position="1"/>
        <end position="20"/>
    </location>
</feature>
<feature type="region of interest" description="Disordered" evidence="1">
    <location>
        <begin position="1"/>
        <end position="69"/>
    </location>
</feature>
<proteinExistence type="predicted"/>
<dbReference type="Proteomes" id="UP000693946">
    <property type="component" value="Linkage Group LG5"/>
</dbReference>
<accession>A0AAV6QGS7</accession>
<reference evidence="3 4" key="1">
    <citation type="journal article" date="2021" name="Sci. Rep.">
        <title>Chromosome anchoring in Senegalese sole (Solea senegalensis) reveals sex-associated markers and genome rearrangements in flatfish.</title>
        <authorList>
            <person name="Guerrero-Cozar I."/>
            <person name="Gomez-Garrido J."/>
            <person name="Berbel C."/>
            <person name="Martinez-Blanch J.F."/>
            <person name="Alioto T."/>
            <person name="Claros M.G."/>
            <person name="Gagnaire P.A."/>
            <person name="Manchado M."/>
        </authorList>
    </citation>
    <scope>NUCLEOTIDE SEQUENCE [LARGE SCALE GENOMIC DNA]</scope>
    <source>
        <strain evidence="3">Sse05_10M</strain>
    </source>
</reference>
<name>A0AAV6QGS7_SOLSE</name>
<evidence type="ECO:0000313" key="4">
    <source>
        <dbReference type="Proteomes" id="UP000693946"/>
    </source>
</evidence>
<dbReference type="AlphaFoldDB" id="A0AAV6QGS7"/>
<feature type="region of interest" description="Disordered" evidence="1">
    <location>
        <begin position="109"/>
        <end position="142"/>
    </location>
</feature>
<gene>
    <name evidence="3" type="ORF">JOB18_018984</name>
</gene>
<protein>
    <recommendedName>
        <fullName evidence="2">Putative WW-binding domain-containing protein</fullName>
    </recommendedName>
</protein>
<feature type="compositionally biased region" description="Basic and acidic residues" evidence="1">
    <location>
        <begin position="127"/>
        <end position="136"/>
    </location>
</feature>
<evidence type="ECO:0000256" key="1">
    <source>
        <dbReference type="SAM" id="MobiDB-lite"/>
    </source>
</evidence>
<comment type="caution">
    <text evidence="3">The sequence shown here is derived from an EMBL/GenBank/DDBJ whole genome shotgun (WGS) entry which is preliminary data.</text>
</comment>
<dbReference type="EMBL" id="JAGKHQ010000017">
    <property type="protein sequence ID" value="KAG7489730.1"/>
    <property type="molecule type" value="Genomic_DNA"/>
</dbReference>
<evidence type="ECO:0000313" key="3">
    <source>
        <dbReference type="EMBL" id="KAG7489730.1"/>
    </source>
</evidence>
<sequence length="189" mass="21188">MAKRRADDSPLLLHAHDSPSKRRQRSLCADAAAAAGNTHLETGSLSSAAPEPPSPDSPARDSALPGNRCRKRPYHFPTCPEQKHEEPDVYLHCKTTHCDALTVQSHTNGIVQGHTTSTSDTRRNKRAREESETHIQDDEDDEEDCAYNSFQFWRIPLPELDLSLLDDDIGRSRTEQSSKVKQQANMMIM</sequence>